<keyword evidence="3" id="KW-1185">Reference proteome</keyword>
<accession>A0A3N1NRM0</accession>
<dbReference type="InterPro" id="IPR008523">
    <property type="entry name" value="DUF805"/>
</dbReference>
<sequence>MENYISVLKQYANFSGRARRQEYWMFFLVNILIYIALAIVISVLNVPALTFLIGIYALATLVPALALTVRRLHDTGRSGWWIFVQMIPAVGGIVFLVFVCLDSQIGSNEYGPNPKGVAGNPIAA</sequence>
<dbReference type="RefSeq" id="WP_050659882.1">
    <property type="nucleotide sequence ID" value="NZ_JBLXAC010000009.1"/>
</dbReference>
<protein>
    <submittedName>
        <fullName evidence="2">Uncharacterized membrane protein YhaH (DUF805 family)</fullName>
    </submittedName>
</protein>
<organism evidence="2 3">
    <name type="scientific">Gallaecimonas pentaromativorans</name>
    <dbReference type="NCBI Taxonomy" id="584787"/>
    <lineage>
        <taxon>Bacteria</taxon>
        <taxon>Pseudomonadati</taxon>
        <taxon>Pseudomonadota</taxon>
        <taxon>Gammaproteobacteria</taxon>
        <taxon>Enterobacterales</taxon>
        <taxon>Gallaecimonadaceae</taxon>
        <taxon>Gallaecimonas</taxon>
    </lineage>
</organism>
<gene>
    <name evidence="2" type="ORF">EDC28_11077</name>
</gene>
<dbReference type="OrthoDB" id="9812349at2"/>
<evidence type="ECO:0000313" key="3">
    <source>
        <dbReference type="Proteomes" id="UP000268033"/>
    </source>
</evidence>
<evidence type="ECO:0000313" key="2">
    <source>
        <dbReference type="EMBL" id="ROQ22434.1"/>
    </source>
</evidence>
<keyword evidence="1" id="KW-0812">Transmembrane</keyword>
<feature type="transmembrane region" description="Helical" evidence="1">
    <location>
        <begin position="23"/>
        <end position="43"/>
    </location>
</feature>
<evidence type="ECO:0000256" key="1">
    <source>
        <dbReference type="SAM" id="Phobius"/>
    </source>
</evidence>
<name>A0A3N1NRM0_9GAMM</name>
<comment type="caution">
    <text evidence="2">The sequence shown here is derived from an EMBL/GenBank/DDBJ whole genome shotgun (WGS) entry which is preliminary data.</text>
</comment>
<feature type="transmembrane region" description="Helical" evidence="1">
    <location>
        <begin position="49"/>
        <end position="68"/>
    </location>
</feature>
<feature type="transmembrane region" description="Helical" evidence="1">
    <location>
        <begin position="80"/>
        <end position="99"/>
    </location>
</feature>
<dbReference type="PANTHER" id="PTHR34980:SF2">
    <property type="entry name" value="INNER MEMBRANE PROTEIN YHAH-RELATED"/>
    <property type="match status" value="1"/>
</dbReference>
<keyword evidence="1" id="KW-1133">Transmembrane helix</keyword>
<dbReference type="PANTHER" id="PTHR34980">
    <property type="entry name" value="INNER MEMBRANE PROTEIN-RELATED-RELATED"/>
    <property type="match status" value="1"/>
</dbReference>
<reference evidence="2 3" key="1">
    <citation type="submission" date="2018-11" db="EMBL/GenBank/DDBJ databases">
        <title>Genomic Encyclopedia of Type Strains, Phase IV (KMG-IV): sequencing the most valuable type-strain genomes for metagenomic binning, comparative biology and taxonomic classification.</title>
        <authorList>
            <person name="Goeker M."/>
        </authorList>
    </citation>
    <scope>NUCLEOTIDE SEQUENCE [LARGE SCALE GENOMIC DNA]</scope>
    <source>
        <strain evidence="2 3">DSM 21945</strain>
    </source>
</reference>
<dbReference type="AlphaFoldDB" id="A0A3N1NRM0"/>
<dbReference type="Pfam" id="PF05656">
    <property type="entry name" value="DUF805"/>
    <property type="match status" value="1"/>
</dbReference>
<keyword evidence="1" id="KW-0472">Membrane</keyword>
<dbReference type="STRING" id="584787.GCA_001247655_00984"/>
<dbReference type="GO" id="GO:0005886">
    <property type="term" value="C:plasma membrane"/>
    <property type="evidence" value="ECO:0007669"/>
    <property type="project" value="TreeGrafter"/>
</dbReference>
<dbReference type="Proteomes" id="UP000268033">
    <property type="component" value="Unassembled WGS sequence"/>
</dbReference>
<dbReference type="EMBL" id="RJUL01000010">
    <property type="protein sequence ID" value="ROQ22434.1"/>
    <property type="molecule type" value="Genomic_DNA"/>
</dbReference>
<proteinExistence type="predicted"/>